<dbReference type="PATRIC" id="fig|1202724.3.peg.2772"/>
<reference evidence="1 2" key="1">
    <citation type="submission" date="2015-08" db="EMBL/GenBank/DDBJ databases">
        <title>Whole genome sequence of Flavobacterium akiainvivens IK-1T, from decaying Wikstroemia oahuensis, an endemic Hawaiian shrub.</title>
        <authorList>
            <person name="Wan X."/>
            <person name="Hou S."/>
            <person name="Saito J."/>
            <person name="Donachie S."/>
        </authorList>
    </citation>
    <scope>NUCLEOTIDE SEQUENCE [LARGE SCALE GENOMIC DNA]</scope>
    <source>
        <strain evidence="1 2">IK-1</strain>
    </source>
</reference>
<gene>
    <name evidence="1" type="ORF">AM493_13375</name>
</gene>
<dbReference type="EMBL" id="LIYD01000005">
    <property type="protein sequence ID" value="KOS06910.1"/>
    <property type="molecule type" value="Genomic_DNA"/>
</dbReference>
<dbReference type="AlphaFoldDB" id="A0A0M9VIQ1"/>
<dbReference type="RefSeq" id="WP_054408535.1">
    <property type="nucleotide sequence ID" value="NZ_FOYA01000015.1"/>
</dbReference>
<name>A0A0M9VIQ1_9FLAO</name>
<dbReference type="Proteomes" id="UP000037755">
    <property type="component" value="Unassembled WGS sequence"/>
</dbReference>
<dbReference type="OrthoDB" id="8613658at2"/>
<protein>
    <submittedName>
        <fullName evidence="1">Uncharacterized protein</fullName>
    </submittedName>
</protein>
<comment type="caution">
    <text evidence="1">The sequence shown here is derived from an EMBL/GenBank/DDBJ whole genome shotgun (WGS) entry which is preliminary data.</text>
</comment>
<sequence>MHLTKITLNLMGDSFSPKKLLSEIGNDAIVFESIEPDDANDKSETGVYGFGSLDLLSPMRYALHETLYSEYYPWYIDYVRRHIAQFRQQGVTEINLFIELFYNGTHQLNLEIFSKEHFAQIAQYGISLPLSVYIVSNEQLIDMMYEAGIPEADIQQQRDWAWVIKKPRCGRGF</sequence>
<organism evidence="1 2">
    <name type="scientific">Flavobacterium akiainvivens</name>
    <dbReference type="NCBI Taxonomy" id="1202724"/>
    <lineage>
        <taxon>Bacteria</taxon>
        <taxon>Pseudomonadati</taxon>
        <taxon>Bacteroidota</taxon>
        <taxon>Flavobacteriia</taxon>
        <taxon>Flavobacteriales</taxon>
        <taxon>Flavobacteriaceae</taxon>
        <taxon>Flavobacterium</taxon>
    </lineage>
</organism>
<evidence type="ECO:0000313" key="1">
    <source>
        <dbReference type="EMBL" id="KOS06910.1"/>
    </source>
</evidence>
<keyword evidence="2" id="KW-1185">Reference proteome</keyword>
<evidence type="ECO:0000313" key="2">
    <source>
        <dbReference type="Proteomes" id="UP000037755"/>
    </source>
</evidence>
<dbReference type="STRING" id="1202724.AM493_13375"/>
<proteinExistence type="predicted"/>
<accession>A0A0M9VIQ1</accession>